<protein>
    <recommendedName>
        <fullName evidence="3">DNA (cytosine-5-)-methyltransferase</fullName>
    </recommendedName>
</protein>
<gene>
    <name evidence="1" type="ORF">Cme02nite_38510</name>
</gene>
<organism evidence="1 2">
    <name type="scientific">Catellatospora methionotrophica</name>
    <dbReference type="NCBI Taxonomy" id="121620"/>
    <lineage>
        <taxon>Bacteria</taxon>
        <taxon>Bacillati</taxon>
        <taxon>Actinomycetota</taxon>
        <taxon>Actinomycetes</taxon>
        <taxon>Micromonosporales</taxon>
        <taxon>Micromonosporaceae</taxon>
        <taxon>Catellatospora</taxon>
    </lineage>
</organism>
<dbReference type="AlphaFoldDB" id="A0A8J3LH94"/>
<keyword evidence="2" id="KW-1185">Reference proteome</keyword>
<name>A0A8J3LH94_9ACTN</name>
<sequence length="222" mass="24172">MKPRLLDLFCCEGGAAVGYHRAGFDVVGIDIEHQKRYPYEFHRGNAMTWPLNGFDAVHASPPCQDHSSMSTGLNDKHGTGWMLHATIERLTTWGGPWVVENVEGADMPGALTLCGSEFGLTTKTRDGTVRLLKRHRRFVSNVFLMGAGGCLCARYRGRVIGVYGNGGGGEMTRGYKGYPDESRDVMGMPWASQHGLSQAIPPAYTQHIGEQLLAHLAAGVPL</sequence>
<reference evidence="1" key="1">
    <citation type="submission" date="2021-01" db="EMBL/GenBank/DDBJ databases">
        <title>Whole genome shotgun sequence of Catellatospora methionotrophica NBRC 14553.</title>
        <authorList>
            <person name="Komaki H."/>
            <person name="Tamura T."/>
        </authorList>
    </citation>
    <scope>NUCLEOTIDE SEQUENCE</scope>
    <source>
        <strain evidence="1">NBRC 14553</strain>
    </source>
</reference>
<dbReference type="Proteomes" id="UP000660339">
    <property type="component" value="Unassembled WGS sequence"/>
</dbReference>
<accession>A0A8J3LH94</accession>
<evidence type="ECO:0000313" key="1">
    <source>
        <dbReference type="EMBL" id="GIG15519.1"/>
    </source>
</evidence>
<evidence type="ECO:0008006" key="3">
    <source>
        <dbReference type="Google" id="ProtNLM"/>
    </source>
</evidence>
<dbReference type="Gene3D" id="3.40.50.150">
    <property type="entry name" value="Vaccinia Virus protein VP39"/>
    <property type="match status" value="1"/>
</dbReference>
<dbReference type="SUPFAM" id="SSF53335">
    <property type="entry name" value="S-adenosyl-L-methionine-dependent methyltransferases"/>
    <property type="match status" value="1"/>
</dbReference>
<evidence type="ECO:0000313" key="2">
    <source>
        <dbReference type="Proteomes" id="UP000660339"/>
    </source>
</evidence>
<dbReference type="InterPro" id="IPR029063">
    <property type="entry name" value="SAM-dependent_MTases_sf"/>
</dbReference>
<comment type="caution">
    <text evidence="1">The sequence shown here is derived from an EMBL/GenBank/DDBJ whole genome shotgun (WGS) entry which is preliminary data.</text>
</comment>
<proteinExistence type="predicted"/>
<dbReference type="EMBL" id="BONJ01000020">
    <property type="protein sequence ID" value="GIG15519.1"/>
    <property type="molecule type" value="Genomic_DNA"/>
</dbReference>
<dbReference type="RefSeq" id="WP_166379923.1">
    <property type="nucleotide sequence ID" value="NZ_BAAATT010000005.1"/>
</dbReference>